<dbReference type="AlphaFoldDB" id="A0A0L6U0V0"/>
<evidence type="ECO:0000313" key="3">
    <source>
        <dbReference type="Proteomes" id="UP000036873"/>
    </source>
</evidence>
<dbReference type="Proteomes" id="UP000036873">
    <property type="component" value="Unassembled WGS sequence"/>
</dbReference>
<dbReference type="EMBL" id="LGYO01000019">
    <property type="protein sequence ID" value="KNZ42139.1"/>
    <property type="molecule type" value="Genomic_DNA"/>
</dbReference>
<organism evidence="2 3">
    <name type="scientific">Acetobacterium bakii</name>
    <dbReference type="NCBI Taxonomy" id="52689"/>
    <lineage>
        <taxon>Bacteria</taxon>
        <taxon>Bacillati</taxon>
        <taxon>Bacillota</taxon>
        <taxon>Clostridia</taxon>
        <taxon>Eubacteriales</taxon>
        <taxon>Eubacteriaceae</taxon>
        <taxon>Acetobacterium</taxon>
    </lineage>
</organism>
<dbReference type="STRING" id="52689.AKG39_08205"/>
<feature type="compositionally biased region" description="Basic and acidic residues" evidence="1">
    <location>
        <begin position="33"/>
        <end position="65"/>
    </location>
</feature>
<keyword evidence="3" id="KW-1185">Reference proteome</keyword>
<comment type="caution">
    <text evidence="2">The sequence shown here is derived from an EMBL/GenBank/DDBJ whole genome shotgun (WGS) entry which is preliminary data.</text>
</comment>
<sequence length="136" mass="15259">MEKDGRDGSYEHAEELSNQEKGVTDGGVTSYQRAEKLGEKNVGEQHEFMADSENSKERVHGDEHPHKRAAAHNDAFVTDEKEGIYEKAEDLASKEKTIEAEGSGIYRNAEELGKETTEEIHEFMADDGDETEKQTK</sequence>
<feature type="region of interest" description="Disordered" evidence="1">
    <location>
        <begin position="1"/>
        <end position="79"/>
    </location>
</feature>
<evidence type="ECO:0000256" key="1">
    <source>
        <dbReference type="SAM" id="MobiDB-lite"/>
    </source>
</evidence>
<protein>
    <submittedName>
        <fullName evidence="2">Uncharacterized protein</fullName>
    </submittedName>
</protein>
<accession>A0A0L6U0V0</accession>
<gene>
    <name evidence="2" type="ORF">AKG39_08205</name>
</gene>
<feature type="compositionally biased region" description="Basic and acidic residues" evidence="1">
    <location>
        <begin position="1"/>
        <end position="15"/>
    </location>
</feature>
<name>A0A0L6U0V0_9FIRM</name>
<proteinExistence type="predicted"/>
<dbReference type="RefSeq" id="WP_050739899.1">
    <property type="nucleotide sequence ID" value="NZ_LGYO01000019.1"/>
</dbReference>
<reference evidence="3" key="1">
    <citation type="submission" date="2015-07" db="EMBL/GenBank/DDBJ databases">
        <title>Draft genome sequence of Acetobacterium bakii DSM 8293, a potential psychrophilic chemical producer through syngas fermentation.</title>
        <authorList>
            <person name="Song Y."/>
            <person name="Hwang S."/>
            <person name="Cho B.-K."/>
        </authorList>
    </citation>
    <scope>NUCLEOTIDE SEQUENCE [LARGE SCALE GENOMIC DNA]</scope>
    <source>
        <strain evidence="3">DSM 8239</strain>
    </source>
</reference>
<evidence type="ECO:0000313" key="2">
    <source>
        <dbReference type="EMBL" id="KNZ42139.1"/>
    </source>
</evidence>